<evidence type="ECO:0000313" key="4">
    <source>
        <dbReference type="Proteomes" id="UP001196509"/>
    </source>
</evidence>
<evidence type="ECO:0000313" key="3">
    <source>
        <dbReference type="EMBL" id="MBW8638180.1"/>
    </source>
</evidence>
<organism evidence="3 4">
    <name type="scientific">Flavimaribacter sediminis</name>
    <dbReference type="NCBI Taxonomy" id="2865987"/>
    <lineage>
        <taxon>Bacteria</taxon>
        <taxon>Pseudomonadati</taxon>
        <taxon>Pseudomonadota</taxon>
        <taxon>Alphaproteobacteria</taxon>
        <taxon>Hyphomicrobiales</taxon>
        <taxon>Rhizobiaceae</taxon>
        <taxon>Flavimaribacter</taxon>
    </lineage>
</organism>
<comment type="caution">
    <text evidence="3">The sequence shown here is derived from an EMBL/GenBank/DDBJ whole genome shotgun (WGS) entry which is preliminary data.</text>
</comment>
<dbReference type="PRINTS" id="PR00081">
    <property type="entry name" value="GDHRDH"/>
</dbReference>
<proteinExistence type="inferred from homology"/>
<comment type="similarity">
    <text evidence="1">Belongs to the short-chain dehydrogenases/reductases (SDR) family.</text>
</comment>
<dbReference type="SUPFAM" id="SSF51735">
    <property type="entry name" value="NAD(P)-binding Rossmann-fold domains"/>
    <property type="match status" value="1"/>
</dbReference>
<dbReference type="InterPro" id="IPR002347">
    <property type="entry name" value="SDR_fam"/>
</dbReference>
<name>A0AAE3D077_9HYPH</name>
<dbReference type="PANTHER" id="PTHR24321:SF8">
    <property type="entry name" value="ESTRADIOL 17-BETA-DEHYDROGENASE 8-RELATED"/>
    <property type="match status" value="1"/>
</dbReference>
<sequence length="262" mass="27765">MSGGDHAPVAAVTGGAGGIGEACVRRLRSDGWQVVVLDIDIDQARAVAERHGAVAHAIDLADERSIEEAAAFVEREVGPCQGLAAVAAHLENPHRPESQDYAEWEDILRVNLTGTFRTLTCFGRGMLERRSGSIVTVGSITAFNSSPLQAYGPTKAAIINISRNLAVAWGRSGIRVNCVCPGPTRTPAVEASYARGERNPDTMIRETALGRLVRPEEVANAIAFLLSEDAGAITGIELPVDSGTLATQLWGLYGGVPEPMER</sequence>
<dbReference type="AlphaFoldDB" id="A0AAE3D077"/>
<gene>
    <name evidence="3" type="ORF">K1W69_13365</name>
</gene>
<dbReference type="Gene3D" id="3.40.50.720">
    <property type="entry name" value="NAD(P)-binding Rossmann-like Domain"/>
    <property type="match status" value="1"/>
</dbReference>
<dbReference type="Proteomes" id="UP001196509">
    <property type="component" value="Unassembled WGS sequence"/>
</dbReference>
<accession>A0AAE3D077</accession>
<dbReference type="PANTHER" id="PTHR24321">
    <property type="entry name" value="DEHYDROGENASES, SHORT CHAIN"/>
    <property type="match status" value="1"/>
</dbReference>
<dbReference type="CDD" id="cd05233">
    <property type="entry name" value="SDR_c"/>
    <property type="match status" value="1"/>
</dbReference>
<reference evidence="3" key="1">
    <citation type="submission" date="2021-08" db="EMBL/GenBank/DDBJ databases">
        <title>Hoeflea bacterium WL0058 sp. nov., isolated from the sediment.</title>
        <authorList>
            <person name="Wang L."/>
            <person name="Zhang D."/>
        </authorList>
    </citation>
    <scope>NUCLEOTIDE SEQUENCE</scope>
    <source>
        <strain evidence="3">WL0058</strain>
    </source>
</reference>
<dbReference type="EMBL" id="JAICBX010000002">
    <property type="protein sequence ID" value="MBW8638180.1"/>
    <property type="molecule type" value="Genomic_DNA"/>
</dbReference>
<dbReference type="InterPro" id="IPR036291">
    <property type="entry name" value="NAD(P)-bd_dom_sf"/>
</dbReference>
<keyword evidence="2" id="KW-0560">Oxidoreductase</keyword>
<keyword evidence="4" id="KW-1185">Reference proteome</keyword>
<dbReference type="RefSeq" id="WP_220228828.1">
    <property type="nucleotide sequence ID" value="NZ_JAICBX010000002.1"/>
</dbReference>
<evidence type="ECO:0000256" key="2">
    <source>
        <dbReference type="ARBA" id="ARBA00023002"/>
    </source>
</evidence>
<dbReference type="GO" id="GO:0016491">
    <property type="term" value="F:oxidoreductase activity"/>
    <property type="evidence" value="ECO:0007669"/>
    <property type="project" value="UniProtKB-KW"/>
</dbReference>
<evidence type="ECO:0000256" key="1">
    <source>
        <dbReference type="ARBA" id="ARBA00006484"/>
    </source>
</evidence>
<dbReference type="Pfam" id="PF13561">
    <property type="entry name" value="adh_short_C2"/>
    <property type="match status" value="1"/>
</dbReference>
<dbReference type="FunFam" id="3.40.50.720:FF:000084">
    <property type="entry name" value="Short-chain dehydrogenase reductase"/>
    <property type="match status" value="1"/>
</dbReference>
<protein>
    <submittedName>
        <fullName evidence="3">SDR family oxidoreductase</fullName>
    </submittedName>
</protein>